<keyword evidence="5" id="KW-1185">Reference proteome</keyword>
<evidence type="ECO:0000259" key="2">
    <source>
        <dbReference type="Pfam" id="PF26490"/>
    </source>
</evidence>
<feature type="region of interest" description="Disordered" evidence="1">
    <location>
        <begin position="21"/>
        <end position="69"/>
    </location>
</feature>
<dbReference type="InterPro" id="IPR058473">
    <property type="entry name" value="DUF8159"/>
</dbReference>
<organism evidence="3 6">
    <name type="scientific">Natronoglomus mannanivorans</name>
    <dbReference type="NCBI Taxonomy" id="2979990"/>
    <lineage>
        <taxon>Archaea</taxon>
        <taxon>Methanobacteriati</taxon>
        <taxon>Methanobacteriota</taxon>
        <taxon>Stenosarchaea group</taxon>
        <taxon>Halobacteria</taxon>
        <taxon>Halobacteriales</taxon>
        <taxon>Natrialbaceae</taxon>
        <taxon>Natronoglomus</taxon>
    </lineage>
</organism>
<name>A0AAP2YXN4_9EURY</name>
<evidence type="ECO:0000313" key="5">
    <source>
        <dbReference type="Proteomes" id="UP001320972"/>
    </source>
</evidence>
<feature type="domain" description="DUF8159" evidence="2">
    <location>
        <begin position="130"/>
        <end position="179"/>
    </location>
</feature>
<reference evidence="3 5" key="1">
    <citation type="submission" date="2022-09" db="EMBL/GenBank/DDBJ databases">
        <title>Enrichment on poylsaccharides allowed isolation of novel metabolic and taxonomic groups of Haloarchaea.</title>
        <authorList>
            <person name="Sorokin D.Y."/>
            <person name="Elcheninov A.G."/>
            <person name="Khizhniak T.V."/>
            <person name="Kolganova T.V."/>
            <person name="Kublanov I.V."/>
        </authorList>
    </citation>
    <scope>NUCLEOTIDE SEQUENCE</scope>
    <source>
        <strain evidence="4 5">AArc-m2/3/4</strain>
        <strain evidence="3">AArc-xg1-1</strain>
    </source>
</reference>
<dbReference type="Proteomes" id="UP001320972">
    <property type="component" value="Unassembled WGS sequence"/>
</dbReference>
<dbReference type="AlphaFoldDB" id="A0AAP2YXN4"/>
<evidence type="ECO:0000313" key="3">
    <source>
        <dbReference type="EMBL" id="MCU4740695.1"/>
    </source>
</evidence>
<dbReference type="Proteomes" id="UP001321018">
    <property type="component" value="Unassembled WGS sequence"/>
</dbReference>
<protein>
    <recommendedName>
        <fullName evidence="2">DUF8159 domain-containing protein</fullName>
    </recommendedName>
</protein>
<dbReference type="Pfam" id="PF26490">
    <property type="entry name" value="DUF8159"/>
    <property type="match status" value="1"/>
</dbReference>
<feature type="compositionally biased region" description="Basic and acidic residues" evidence="1">
    <location>
        <begin position="43"/>
        <end position="69"/>
    </location>
</feature>
<dbReference type="EMBL" id="JAOPKA010000002">
    <property type="protein sequence ID" value="MCU4740695.1"/>
    <property type="molecule type" value="Genomic_DNA"/>
</dbReference>
<feature type="compositionally biased region" description="Acidic residues" evidence="1">
    <location>
        <begin position="25"/>
        <end position="42"/>
    </location>
</feature>
<accession>A0AAP2YXN4</accession>
<dbReference type="RefSeq" id="WP_338002536.1">
    <property type="nucleotide sequence ID" value="NZ_JAOPKA010000002.1"/>
</dbReference>
<dbReference type="EMBL" id="JAOPKB010000003">
    <property type="protein sequence ID" value="MCU4972658.1"/>
    <property type="molecule type" value="Genomic_DNA"/>
</dbReference>
<sequence length="180" mass="19346">MERRKILLGSGAALATALAGCMGGAEDDGNGNDERNDDENGNGDDKNGNGDEDDSKDHDDDVPGIDVDKLDKELSEYDISITIDGRDGGKLYVEGVVTGSYDEDDRPKKVPEGLGDSMADAIEDGDEFASKIDTVYVSALNGDGVEFASFKVEVEWVLDYRAGKLSEEELGEKIYETASY</sequence>
<gene>
    <name evidence="4" type="ORF">OB955_07890</name>
    <name evidence="3" type="ORF">OB960_04685</name>
</gene>
<evidence type="ECO:0000256" key="1">
    <source>
        <dbReference type="SAM" id="MobiDB-lite"/>
    </source>
</evidence>
<dbReference type="PROSITE" id="PS51257">
    <property type="entry name" value="PROKAR_LIPOPROTEIN"/>
    <property type="match status" value="1"/>
</dbReference>
<proteinExistence type="predicted"/>
<comment type="caution">
    <text evidence="3">The sequence shown here is derived from an EMBL/GenBank/DDBJ whole genome shotgun (WGS) entry which is preliminary data.</text>
</comment>
<evidence type="ECO:0000313" key="4">
    <source>
        <dbReference type="EMBL" id="MCU4972658.1"/>
    </source>
</evidence>
<evidence type="ECO:0000313" key="6">
    <source>
        <dbReference type="Proteomes" id="UP001321018"/>
    </source>
</evidence>